<feature type="non-terminal residue" evidence="1">
    <location>
        <position position="1"/>
    </location>
</feature>
<protein>
    <submittedName>
        <fullName evidence="1">Uncharacterized protein</fullName>
    </submittedName>
</protein>
<comment type="caution">
    <text evidence="1">The sequence shown here is derived from an EMBL/GenBank/DDBJ whole genome shotgun (WGS) entry which is preliminary data.</text>
</comment>
<sequence length="103" mass="11414">GHVPFSWSNGNFAAGSNFVRFRINSARNIPRSASEPRGVVFLSISALRCSLTEQSLVKLKAQAPSNRQKRLTNCRRDPNSSGFLLTIWTKRPTQMPISVSAPK</sequence>
<reference evidence="1 2" key="1">
    <citation type="submission" date="2013-11" db="EMBL/GenBank/DDBJ databases">
        <title>The Genome Sequence of Phytophthora parasitica P1976.</title>
        <authorList>
            <consortium name="The Broad Institute Genomics Platform"/>
            <person name="Russ C."/>
            <person name="Tyler B."/>
            <person name="Panabieres F."/>
            <person name="Shan W."/>
            <person name="Tripathy S."/>
            <person name="Grunwald N."/>
            <person name="Machado M."/>
            <person name="Johnson C.S."/>
            <person name="Walker B."/>
            <person name="Young S."/>
            <person name="Zeng Q."/>
            <person name="Gargeya S."/>
            <person name="Fitzgerald M."/>
            <person name="Haas B."/>
            <person name="Abouelleil A."/>
            <person name="Allen A.W."/>
            <person name="Alvarado L."/>
            <person name="Arachchi H.M."/>
            <person name="Berlin A.M."/>
            <person name="Chapman S.B."/>
            <person name="Gainer-Dewar J."/>
            <person name="Goldberg J."/>
            <person name="Griggs A."/>
            <person name="Gujja S."/>
            <person name="Hansen M."/>
            <person name="Howarth C."/>
            <person name="Imamovic A."/>
            <person name="Ireland A."/>
            <person name="Larimer J."/>
            <person name="McCowan C."/>
            <person name="Murphy C."/>
            <person name="Pearson M."/>
            <person name="Poon T.W."/>
            <person name="Priest M."/>
            <person name="Roberts A."/>
            <person name="Saif S."/>
            <person name="Shea T."/>
            <person name="Sisk P."/>
            <person name="Sykes S."/>
            <person name="Wortman J."/>
            <person name="Nusbaum C."/>
            <person name="Birren B."/>
        </authorList>
    </citation>
    <scope>NUCLEOTIDE SEQUENCE [LARGE SCALE GENOMIC DNA]</scope>
    <source>
        <strain evidence="1 2">P1976</strain>
    </source>
</reference>
<evidence type="ECO:0000313" key="2">
    <source>
        <dbReference type="Proteomes" id="UP000028582"/>
    </source>
</evidence>
<name>A0A080ZM71_PHYNI</name>
<dbReference type="Proteomes" id="UP000028582">
    <property type="component" value="Unassembled WGS sequence"/>
</dbReference>
<organism evidence="1 2">
    <name type="scientific">Phytophthora nicotianae P1976</name>
    <dbReference type="NCBI Taxonomy" id="1317066"/>
    <lineage>
        <taxon>Eukaryota</taxon>
        <taxon>Sar</taxon>
        <taxon>Stramenopiles</taxon>
        <taxon>Oomycota</taxon>
        <taxon>Peronosporomycetes</taxon>
        <taxon>Peronosporales</taxon>
        <taxon>Peronosporaceae</taxon>
        <taxon>Phytophthora</taxon>
    </lineage>
</organism>
<dbReference type="AlphaFoldDB" id="A0A080ZM71"/>
<evidence type="ECO:0000313" key="1">
    <source>
        <dbReference type="EMBL" id="ETO67732.1"/>
    </source>
</evidence>
<gene>
    <name evidence="1" type="ORF">F444_15368</name>
</gene>
<dbReference type="EMBL" id="ANJA01002853">
    <property type="protein sequence ID" value="ETO67732.1"/>
    <property type="molecule type" value="Genomic_DNA"/>
</dbReference>
<accession>A0A080ZM71</accession>
<proteinExistence type="predicted"/>